<organism evidence="3 4">
    <name type="scientific">Ellagibacter isourolithinifaciens</name>
    <dbReference type="NCBI Taxonomy" id="2137581"/>
    <lineage>
        <taxon>Bacteria</taxon>
        <taxon>Bacillati</taxon>
        <taxon>Actinomycetota</taxon>
        <taxon>Coriobacteriia</taxon>
        <taxon>Eggerthellales</taxon>
        <taxon>Eggerthellaceae</taxon>
        <taxon>Ellagibacter</taxon>
    </lineage>
</organism>
<dbReference type="PROSITE" id="PS51257">
    <property type="entry name" value="PROKAR_LIPOPROTEIN"/>
    <property type="match status" value="1"/>
</dbReference>
<feature type="region of interest" description="Disordered" evidence="1">
    <location>
        <begin position="37"/>
        <end position="61"/>
    </location>
</feature>
<dbReference type="InterPro" id="IPR029058">
    <property type="entry name" value="AB_hydrolase_fold"/>
</dbReference>
<dbReference type="OrthoDB" id="9780932at2"/>
<dbReference type="GO" id="GO:0016020">
    <property type="term" value="C:membrane"/>
    <property type="evidence" value="ECO:0007669"/>
    <property type="project" value="TreeGrafter"/>
</dbReference>
<dbReference type="Gene3D" id="3.40.50.1820">
    <property type="entry name" value="alpha/beta hydrolase"/>
    <property type="match status" value="1"/>
</dbReference>
<dbReference type="Pfam" id="PF12146">
    <property type="entry name" value="Hydrolase_4"/>
    <property type="match status" value="1"/>
</dbReference>
<accession>A0A6N6NRD3</accession>
<dbReference type="Proteomes" id="UP000468668">
    <property type="component" value="Unassembled WGS sequence"/>
</dbReference>
<name>A0A6N6NRD3_9ACTN</name>
<dbReference type="InterPro" id="IPR022742">
    <property type="entry name" value="Hydrolase_4"/>
</dbReference>
<evidence type="ECO:0000256" key="1">
    <source>
        <dbReference type="SAM" id="MobiDB-lite"/>
    </source>
</evidence>
<evidence type="ECO:0000313" key="3">
    <source>
        <dbReference type="EMBL" id="KAB1640538.1"/>
    </source>
</evidence>
<gene>
    <name evidence="3" type="ORF">F8C90_05965</name>
</gene>
<dbReference type="GeneID" id="98657950"/>
<dbReference type="SUPFAM" id="SSF53474">
    <property type="entry name" value="alpha/beta-Hydrolases"/>
    <property type="match status" value="1"/>
</dbReference>
<dbReference type="PROSITE" id="PS50194">
    <property type="entry name" value="FILAMIN_REPEAT"/>
    <property type="match status" value="1"/>
</dbReference>
<proteinExistence type="predicted"/>
<feature type="compositionally biased region" description="Low complexity" evidence="1">
    <location>
        <begin position="37"/>
        <end position="46"/>
    </location>
</feature>
<sequence>MGKDSLVMKGTTAVMAIVLAAAFGLVGCGSAQGQASSASTDASASSLGPGQAAVASSGDVDQKGDFTYEQRELWVDNGGEQIYGVAYVPEGEGQKPLVVFSHGLGNDHSAGAPYAEVLASHGFAVHTFDFRGGSAHQNRSDGSSTSMSAMTEVSDLEAVIEAAKDWDFVDSSAIVAVGESQGGCVSAVYAADHADELAGLVLLYPALSISDDIHAQFASVADVPDTYGLFGGWMTVGRNYAADMWDYDMFARIGAYPGKVLVLHGDADSVVDVSYSERASQVYPDCELHVISGAGHGFTGENFEEACGYIVAYLDGLQS</sequence>
<dbReference type="PANTHER" id="PTHR43798:SF33">
    <property type="entry name" value="HYDROLASE, PUTATIVE (AFU_ORTHOLOGUE AFUA_2G14860)-RELATED"/>
    <property type="match status" value="1"/>
</dbReference>
<dbReference type="RefSeq" id="WP_158049545.1">
    <property type="nucleotide sequence ID" value="NZ_DBFRXQ010000025.1"/>
</dbReference>
<dbReference type="AlphaFoldDB" id="A0A6N6NRD3"/>
<comment type="caution">
    <text evidence="3">The sequence shown here is derived from an EMBL/GenBank/DDBJ whole genome shotgun (WGS) entry which is preliminary data.</text>
</comment>
<dbReference type="InterPro" id="IPR050266">
    <property type="entry name" value="AB_hydrolase_sf"/>
</dbReference>
<evidence type="ECO:0000259" key="2">
    <source>
        <dbReference type="Pfam" id="PF12146"/>
    </source>
</evidence>
<feature type="domain" description="Serine aminopeptidase S33" evidence="2">
    <location>
        <begin position="95"/>
        <end position="214"/>
    </location>
</feature>
<dbReference type="InterPro" id="IPR017868">
    <property type="entry name" value="Filamin/ABP280_repeat-like"/>
</dbReference>
<dbReference type="PANTHER" id="PTHR43798">
    <property type="entry name" value="MONOACYLGLYCEROL LIPASE"/>
    <property type="match status" value="1"/>
</dbReference>
<protein>
    <submittedName>
        <fullName evidence="3">Alpha/beta fold hydrolase</fullName>
    </submittedName>
</protein>
<evidence type="ECO:0000313" key="4">
    <source>
        <dbReference type="Proteomes" id="UP000468668"/>
    </source>
</evidence>
<keyword evidence="3" id="KW-0378">Hydrolase</keyword>
<dbReference type="GO" id="GO:0016787">
    <property type="term" value="F:hydrolase activity"/>
    <property type="evidence" value="ECO:0007669"/>
    <property type="project" value="UniProtKB-KW"/>
</dbReference>
<keyword evidence="4" id="KW-1185">Reference proteome</keyword>
<dbReference type="EMBL" id="WAJR01000011">
    <property type="protein sequence ID" value="KAB1640538.1"/>
    <property type="molecule type" value="Genomic_DNA"/>
</dbReference>
<reference evidence="3 4" key="1">
    <citation type="submission" date="2019-09" db="EMBL/GenBank/DDBJ databases">
        <title>Whole genome shotgun sequencing (WGS) of Ellagibacter isourolithinifaciens DSM 104140(T) and Adlercreutzia muris DSM 29508(T).</title>
        <authorList>
            <person name="Stoll D.A."/>
            <person name="Danylec N."/>
            <person name="Huch M."/>
        </authorList>
    </citation>
    <scope>NUCLEOTIDE SEQUENCE [LARGE SCALE GENOMIC DNA]</scope>
    <source>
        <strain evidence="3 4">DSM 104140</strain>
    </source>
</reference>